<dbReference type="AlphaFoldDB" id="A0A3B1E8U7"/>
<protein>
    <submittedName>
        <fullName evidence="1">Uncharacterized protein</fullName>
    </submittedName>
</protein>
<organism evidence="1">
    <name type="scientific">hydrothermal vent metagenome</name>
    <dbReference type="NCBI Taxonomy" id="652676"/>
    <lineage>
        <taxon>unclassified sequences</taxon>
        <taxon>metagenomes</taxon>
        <taxon>ecological metagenomes</taxon>
    </lineage>
</organism>
<name>A0A3B1E8U7_9ZZZZ</name>
<dbReference type="EMBL" id="UOGK01000642">
    <property type="protein sequence ID" value="VAX42097.1"/>
    <property type="molecule type" value="Genomic_DNA"/>
</dbReference>
<gene>
    <name evidence="1" type="ORF">MNBD_PLANCTO03-2008</name>
</gene>
<proteinExistence type="predicted"/>
<reference evidence="1" key="1">
    <citation type="submission" date="2018-06" db="EMBL/GenBank/DDBJ databases">
        <authorList>
            <person name="Zhirakovskaya E."/>
        </authorList>
    </citation>
    <scope>NUCLEOTIDE SEQUENCE</scope>
</reference>
<sequence>MTIMHKSDGIWQLPHLLSSPSLCLGVFPPCSP</sequence>
<evidence type="ECO:0000313" key="1">
    <source>
        <dbReference type="EMBL" id="VAX42097.1"/>
    </source>
</evidence>
<accession>A0A3B1E8U7</accession>